<dbReference type="EMBL" id="JBHSDU010000003">
    <property type="protein sequence ID" value="MFC4310793.1"/>
    <property type="molecule type" value="Genomic_DNA"/>
</dbReference>
<name>A0ABV8SW13_9GAMM</name>
<proteinExistence type="predicted"/>
<evidence type="ECO:0000313" key="2">
    <source>
        <dbReference type="EMBL" id="MFC4310793.1"/>
    </source>
</evidence>
<keyword evidence="1" id="KW-1133">Transmembrane helix</keyword>
<protein>
    <submittedName>
        <fullName evidence="2">Uncharacterized protein</fullName>
    </submittedName>
</protein>
<keyword evidence="1" id="KW-0472">Membrane</keyword>
<feature type="transmembrane region" description="Helical" evidence="1">
    <location>
        <begin position="18"/>
        <end position="36"/>
    </location>
</feature>
<evidence type="ECO:0000256" key="1">
    <source>
        <dbReference type="SAM" id="Phobius"/>
    </source>
</evidence>
<accession>A0ABV8SW13</accession>
<evidence type="ECO:0000313" key="3">
    <source>
        <dbReference type="Proteomes" id="UP001595904"/>
    </source>
</evidence>
<keyword evidence="1" id="KW-0812">Transmembrane</keyword>
<dbReference type="RefSeq" id="WP_380598585.1">
    <property type="nucleotide sequence ID" value="NZ_JBHSDU010000003.1"/>
</dbReference>
<reference evidence="3" key="1">
    <citation type="journal article" date="2019" name="Int. J. Syst. Evol. Microbiol.">
        <title>The Global Catalogue of Microorganisms (GCM) 10K type strain sequencing project: providing services to taxonomists for standard genome sequencing and annotation.</title>
        <authorList>
            <consortium name="The Broad Institute Genomics Platform"/>
            <consortium name="The Broad Institute Genome Sequencing Center for Infectious Disease"/>
            <person name="Wu L."/>
            <person name="Ma J."/>
        </authorList>
    </citation>
    <scope>NUCLEOTIDE SEQUENCE [LARGE SCALE GENOMIC DNA]</scope>
    <source>
        <strain evidence="3">CGMCC 1.10759</strain>
    </source>
</reference>
<comment type="caution">
    <text evidence="2">The sequence shown here is derived from an EMBL/GenBank/DDBJ whole genome shotgun (WGS) entry which is preliminary data.</text>
</comment>
<dbReference type="Proteomes" id="UP001595904">
    <property type="component" value="Unassembled WGS sequence"/>
</dbReference>
<keyword evidence="3" id="KW-1185">Reference proteome</keyword>
<sequence>MRVRSEHFGAALSTREKIALGVSGAIVLATVGYWVVQISDVISALKMAYG</sequence>
<gene>
    <name evidence="2" type="ORF">ACFPN2_16990</name>
</gene>
<organism evidence="2 3">
    <name type="scientific">Steroidobacter flavus</name>
    <dbReference type="NCBI Taxonomy" id="1842136"/>
    <lineage>
        <taxon>Bacteria</taxon>
        <taxon>Pseudomonadati</taxon>
        <taxon>Pseudomonadota</taxon>
        <taxon>Gammaproteobacteria</taxon>
        <taxon>Steroidobacterales</taxon>
        <taxon>Steroidobacteraceae</taxon>
        <taxon>Steroidobacter</taxon>
    </lineage>
</organism>